<name>X1M3E9_9ZZZZ</name>
<keyword evidence="1" id="KW-0472">Membrane</keyword>
<feature type="transmembrane region" description="Helical" evidence="1">
    <location>
        <begin position="84"/>
        <end position="102"/>
    </location>
</feature>
<organism evidence="2">
    <name type="scientific">marine sediment metagenome</name>
    <dbReference type="NCBI Taxonomy" id="412755"/>
    <lineage>
        <taxon>unclassified sequences</taxon>
        <taxon>metagenomes</taxon>
        <taxon>ecological metagenomes</taxon>
    </lineage>
</organism>
<sequence length="104" mass="11363">CVLYFLNQKLLWGEIWKTENIGNAGSNITEIAIGDGDNDGNTEIYGGDINGHIYKFSCSNSIWSSVDIGVSSGVKKITIDDGNCGIKVIFFTSWGLIFTFIFPS</sequence>
<gene>
    <name evidence="2" type="ORF">S06H3_24619</name>
</gene>
<comment type="caution">
    <text evidence="2">The sequence shown here is derived from an EMBL/GenBank/DDBJ whole genome shotgun (WGS) entry which is preliminary data.</text>
</comment>
<keyword evidence="1" id="KW-0812">Transmembrane</keyword>
<reference evidence="2" key="1">
    <citation type="journal article" date="2014" name="Front. Microbiol.">
        <title>High frequency of phylogenetically diverse reductive dehalogenase-homologous genes in deep subseafloor sedimentary metagenomes.</title>
        <authorList>
            <person name="Kawai M."/>
            <person name="Futagami T."/>
            <person name="Toyoda A."/>
            <person name="Takaki Y."/>
            <person name="Nishi S."/>
            <person name="Hori S."/>
            <person name="Arai W."/>
            <person name="Tsubouchi T."/>
            <person name="Morono Y."/>
            <person name="Uchiyama I."/>
            <person name="Ito T."/>
            <person name="Fujiyama A."/>
            <person name="Inagaki F."/>
            <person name="Takami H."/>
        </authorList>
    </citation>
    <scope>NUCLEOTIDE SEQUENCE</scope>
    <source>
        <strain evidence="2">Expedition CK06-06</strain>
    </source>
</reference>
<keyword evidence="1" id="KW-1133">Transmembrane helix</keyword>
<protein>
    <submittedName>
        <fullName evidence="2">Uncharacterized protein</fullName>
    </submittedName>
</protein>
<dbReference type="EMBL" id="BARV01013779">
    <property type="protein sequence ID" value="GAI26117.1"/>
    <property type="molecule type" value="Genomic_DNA"/>
</dbReference>
<accession>X1M3E9</accession>
<feature type="non-terminal residue" evidence="2">
    <location>
        <position position="1"/>
    </location>
</feature>
<evidence type="ECO:0000256" key="1">
    <source>
        <dbReference type="SAM" id="Phobius"/>
    </source>
</evidence>
<evidence type="ECO:0000313" key="2">
    <source>
        <dbReference type="EMBL" id="GAI26117.1"/>
    </source>
</evidence>
<proteinExistence type="predicted"/>
<dbReference type="AlphaFoldDB" id="X1M3E9"/>